<name>A0ABV1RXZ0_9BACT</name>
<protein>
    <submittedName>
        <fullName evidence="1">Uncharacterized protein</fullName>
    </submittedName>
</protein>
<evidence type="ECO:0000313" key="2">
    <source>
        <dbReference type="Proteomes" id="UP001476807"/>
    </source>
</evidence>
<organism evidence="1 2">
    <name type="scientific">Pontibacter populi</name>
    <dbReference type="NCBI Taxonomy" id="890055"/>
    <lineage>
        <taxon>Bacteria</taxon>
        <taxon>Pseudomonadati</taxon>
        <taxon>Bacteroidota</taxon>
        <taxon>Cytophagia</taxon>
        <taxon>Cytophagales</taxon>
        <taxon>Hymenobacteraceae</taxon>
        <taxon>Pontibacter</taxon>
    </lineage>
</organism>
<evidence type="ECO:0000313" key="1">
    <source>
        <dbReference type="EMBL" id="MER2999240.1"/>
    </source>
</evidence>
<dbReference type="RefSeq" id="WP_350413919.1">
    <property type="nucleotide sequence ID" value="NZ_JBEOKT010000020.1"/>
</dbReference>
<accession>A0ABV1RXZ0</accession>
<comment type="caution">
    <text evidence="1">The sequence shown here is derived from an EMBL/GenBank/DDBJ whole genome shotgun (WGS) entry which is preliminary data.</text>
</comment>
<reference evidence="1 2" key="1">
    <citation type="submission" date="2024-06" db="EMBL/GenBank/DDBJ databases">
        <title>Pontibacter populi HYL7-15.</title>
        <authorList>
            <person name="Kim M.K."/>
        </authorList>
    </citation>
    <scope>NUCLEOTIDE SEQUENCE [LARGE SCALE GENOMIC DNA]</scope>
    <source>
        <strain evidence="1 2">HYL7-15</strain>
    </source>
</reference>
<gene>
    <name evidence="1" type="ORF">ABS362_16940</name>
</gene>
<dbReference type="Proteomes" id="UP001476807">
    <property type="component" value="Unassembled WGS sequence"/>
</dbReference>
<sequence>MNVINFIIILSALLFSLSSIGNNCVEYRSVEKKKDFGYSHIQDIIRICKSDSIFEQTTQLLRRKLGREEIVNTEISVGKRQIKQDTLILTHSPNDDGLTVVQKYVVDRNKLTYYSKHSQGKKYKWRYYSGDRDILLNR</sequence>
<keyword evidence="2" id="KW-1185">Reference proteome</keyword>
<proteinExistence type="predicted"/>
<dbReference type="EMBL" id="JBEOKT010000020">
    <property type="protein sequence ID" value="MER2999240.1"/>
    <property type="molecule type" value="Genomic_DNA"/>
</dbReference>